<evidence type="ECO:0000259" key="3">
    <source>
        <dbReference type="Pfam" id="PF06452"/>
    </source>
</evidence>
<dbReference type="InterPro" id="IPR001466">
    <property type="entry name" value="Beta-lactam-related"/>
</dbReference>
<dbReference type="Proteomes" id="UP000031408">
    <property type="component" value="Unassembled WGS sequence"/>
</dbReference>
<feature type="signal peptide" evidence="1">
    <location>
        <begin position="1"/>
        <end position="22"/>
    </location>
</feature>
<dbReference type="Gene3D" id="2.60.40.1190">
    <property type="match status" value="1"/>
</dbReference>
<dbReference type="RefSeq" id="WP_039136754.1">
    <property type="nucleotide sequence ID" value="NZ_JSVC01000002.1"/>
</dbReference>
<keyword evidence="5" id="KW-1185">Reference proteome</keyword>
<dbReference type="GO" id="GO:0016052">
    <property type="term" value="P:carbohydrate catabolic process"/>
    <property type="evidence" value="ECO:0007669"/>
    <property type="project" value="InterPro"/>
</dbReference>
<dbReference type="InterPro" id="IPR050789">
    <property type="entry name" value="Diverse_Enzym_Activities"/>
</dbReference>
<dbReference type="GO" id="GO:0004553">
    <property type="term" value="F:hydrolase activity, hydrolyzing O-glycosyl compounds"/>
    <property type="evidence" value="ECO:0007669"/>
    <property type="project" value="InterPro"/>
</dbReference>
<dbReference type="PANTHER" id="PTHR43283">
    <property type="entry name" value="BETA-LACTAMASE-RELATED"/>
    <property type="match status" value="1"/>
</dbReference>
<dbReference type="InterPro" id="IPR012338">
    <property type="entry name" value="Beta-lactam/transpept-like"/>
</dbReference>
<name>A0A0C1IPB0_9BACT</name>
<keyword evidence="1" id="KW-0732">Signal</keyword>
<evidence type="ECO:0000313" key="5">
    <source>
        <dbReference type="Proteomes" id="UP000031408"/>
    </source>
</evidence>
<accession>A0A0C1IPB0</accession>
<feature type="domain" description="Carbohydrate-binding" evidence="3">
    <location>
        <begin position="39"/>
        <end position="220"/>
    </location>
</feature>
<dbReference type="InterPro" id="IPR010502">
    <property type="entry name" value="Carb-bd_dom_fam9"/>
</dbReference>
<dbReference type="SUPFAM" id="SSF49344">
    <property type="entry name" value="CBD9-like"/>
    <property type="match status" value="1"/>
</dbReference>
<dbReference type="Gene3D" id="3.40.710.10">
    <property type="entry name" value="DD-peptidase/beta-lactamase superfamily"/>
    <property type="match status" value="1"/>
</dbReference>
<gene>
    <name evidence="4" type="ORF">OI18_02160</name>
</gene>
<dbReference type="STRING" id="1349421.OI18_02160"/>
<comment type="caution">
    <text evidence="4">The sequence shown here is derived from an EMBL/GenBank/DDBJ whole genome shotgun (WGS) entry which is preliminary data.</text>
</comment>
<feature type="chain" id="PRO_5002134248" evidence="1">
    <location>
        <begin position="23"/>
        <end position="672"/>
    </location>
</feature>
<feature type="domain" description="Beta-lactamase-related" evidence="2">
    <location>
        <begin position="349"/>
        <end position="651"/>
    </location>
</feature>
<dbReference type="OrthoDB" id="1357763at2"/>
<evidence type="ECO:0000313" key="4">
    <source>
        <dbReference type="EMBL" id="KIC96015.1"/>
    </source>
</evidence>
<dbReference type="GO" id="GO:0030246">
    <property type="term" value="F:carbohydrate binding"/>
    <property type="evidence" value="ECO:0007669"/>
    <property type="project" value="InterPro"/>
</dbReference>
<dbReference type="Pfam" id="PF06452">
    <property type="entry name" value="CBM9_1"/>
    <property type="match status" value="1"/>
</dbReference>
<reference evidence="4 5" key="1">
    <citation type="submission" date="2014-11" db="EMBL/GenBank/DDBJ databases">
        <title>Genome sequence of Flavihumibacter solisilvae 3-3.</title>
        <authorList>
            <person name="Zhou G."/>
            <person name="Li M."/>
            <person name="Wang G."/>
        </authorList>
    </citation>
    <scope>NUCLEOTIDE SEQUENCE [LARGE SCALE GENOMIC DNA]</scope>
    <source>
        <strain evidence="4 5">3-3</strain>
    </source>
</reference>
<dbReference type="PANTHER" id="PTHR43283:SF18">
    <property type="match status" value="1"/>
</dbReference>
<dbReference type="SUPFAM" id="SSF56601">
    <property type="entry name" value="beta-lactamase/transpeptidase-like"/>
    <property type="match status" value="1"/>
</dbReference>
<sequence>MRKAIYACLLLPALLFVQQLQAHNGVIAYAYPLGKIIVDGNLSDWPQDGRRYSVNTLLSETKPSGDDDFSAWFQVGYRQDNRSFYLALTITDNDFVEDTSANVRFNSQDCLELCIDGRHLPFGSGVASFMYSKKLRNINNSFYDPFTSKASWDIMEVAVARNGNTRTYEWRIALGDQFEVGKSIGIDFNIFDKDTDGSFTAHGWGKGSMKIRNPNHLGDVLLLPSKEKLAHVQGKVNWDNGLNEKLPGSVRLISTDQPKRWIQAEVDSTGNYLTEVPEGKYDVSFTDDYYRTDKHVYSTAQQAPHPVVAKAGKQTVITPLILRGIPAPDLIPDKGVLFKFDEATAARVDSFISTYQKYYLIPGVSLALVKDGKMIYHKTYGVRNAVTGKRVDDITLFEAASITKPVFAYVVQRLAERGTIDLDKPLYQYLPYADIEYDERYKLMTARHVLTHRTGFPNWRSMNDDGKLNLRFTPGTDFNYSGEGFEYLKLVVEKITGKKVEQVLQEEVITPIGLYHTFFSRNDSLRAMVANGHYDMLPTFDDLNESPGMAWSMRTEASIFTKFMINLLEQKGLDANTYSTMFKKHSDYKYDPGEEMPRYPSYMGMSLEIRETPYGKTFGHGGNNGDFKCKFEVYQDLKMGYVIFTNSNTSDALLEAFRSFLVEGKDPSTAAH</sequence>
<dbReference type="EMBL" id="JSVC01000002">
    <property type="protein sequence ID" value="KIC96015.1"/>
    <property type="molecule type" value="Genomic_DNA"/>
</dbReference>
<evidence type="ECO:0000256" key="1">
    <source>
        <dbReference type="SAM" id="SignalP"/>
    </source>
</evidence>
<dbReference type="Pfam" id="PF00144">
    <property type="entry name" value="Beta-lactamase"/>
    <property type="match status" value="1"/>
</dbReference>
<proteinExistence type="predicted"/>
<evidence type="ECO:0000259" key="2">
    <source>
        <dbReference type="Pfam" id="PF00144"/>
    </source>
</evidence>
<dbReference type="AlphaFoldDB" id="A0A0C1IPB0"/>
<protein>
    <submittedName>
        <fullName evidence="4">Beta-lactamase</fullName>
    </submittedName>
</protein>
<organism evidence="4 5">
    <name type="scientific">Flavihumibacter solisilvae</name>
    <dbReference type="NCBI Taxonomy" id="1349421"/>
    <lineage>
        <taxon>Bacteria</taxon>
        <taxon>Pseudomonadati</taxon>
        <taxon>Bacteroidota</taxon>
        <taxon>Chitinophagia</taxon>
        <taxon>Chitinophagales</taxon>
        <taxon>Chitinophagaceae</taxon>
        <taxon>Flavihumibacter</taxon>
    </lineage>
</organism>